<dbReference type="SUPFAM" id="SSF54928">
    <property type="entry name" value="RNA-binding domain, RBD"/>
    <property type="match status" value="1"/>
</dbReference>
<evidence type="ECO:0000313" key="6">
    <source>
        <dbReference type="Proteomes" id="UP001607302"/>
    </source>
</evidence>
<protein>
    <submittedName>
        <fullName evidence="5">CUGBP Elav-like family member 5</fullName>
    </submittedName>
</protein>
<dbReference type="Gene3D" id="3.30.70.330">
    <property type="match status" value="1"/>
</dbReference>
<dbReference type="InterPro" id="IPR012677">
    <property type="entry name" value="Nucleotide-bd_a/b_plait_sf"/>
</dbReference>
<dbReference type="InterPro" id="IPR035979">
    <property type="entry name" value="RBD_domain_sf"/>
</dbReference>
<name>A0ABD2A2F0_VESSQ</name>
<feature type="transmembrane region" description="Helical" evidence="3">
    <location>
        <begin position="164"/>
        <end position="184"/>
    </location>
</feature>
<proteinExistence type="predicted"/>
<dbReference type="Pfam" id="PF00076">
    <property type="entry name" value="RRM_1"/>
    <property type="match status" value="1"/>
</dbReference>
<comment type="caution">
    <text evidence="5">The sequence shown here is derived from an EMBL/GenBank/DDBJ whole genome shotgun (WGS) entry which is preliminary data.</text>
</comment>
<keyword evidence="6" id="KW-1185">Reference proteome</keyword>
<evidence type="ECO:0000256" key="2">
    <source>
        <dbReference type="PROSITE-ProRule" id="PRU00176"/>
    </source>
</evidence>
<feature type="domain" description="RRM" evidence="4">
    <location>
        <begin position="52"/>
        <end position="94"/>
    </location>
</feature>
<keyword evidence="3" id="KW-0472">Membrane</keyword>
<gene>
    <name evidence="5" type="ORF">V1478_015994</name>
</gene>
<accession>A0ABD2A2F0</accession>
<evidence type="ECO:0000313" key="5">
    <source>
        <dbReference type="EMBL" id="KAL2714809.1"/>
    </source>
</evidence>
<dbReference type="PROSITE" id="PS50102">
    <property type="entry name" value="RRM"/>
    <property type="match status" value="1"/>
</dbReference>
<dbReference type="AlphaFoldDB" id="A0ABD2A2F0"/>
<evidence type="ECO:0000256" key="1">
    <source>
        <dbReference type="ARBA" id="ARBA00022884"/>
    </source>
</evidence>
<organism evidence="5 6">
    <name type="scientific">Vespula squamosa</name>
    <name type="common">Southern yellow jacket</name>
    <name type="synonym">Wasp</name>
    <dbReference type="NCBI Taxonomy" id="30214"/>
    <lineage>
        <taxon>Eukaryota</taxon>
        <taxon>Metazoa</taxon>
        <taxon>Ecdysozoa</taxon>
        <taxon>Arthropoda</taxon>
        <taxon>Hexapoda</taxon>
        <taxon>Insecta</taxon>
        <taxon>Pterygota</taxon>
        <taxon>Neoptera</taxon>
        <taxon>Endopterygota</taxon>
        <taxon>Hymenoptera</taxon>
        <taxon>Apocrita</taxon>
        <taxon>Aculeata</taxon>
        <taxon>Vespoidea</taxon>
        <taxon>Vespidae</taxon>
        <taxon>Vespinae</taxon>
        <taxon>Vespula</taxon>
    </lineage>
</organism>
<keyword evidence="3" id="KW-1133">Transmembrane helix</keyword>
<dbReference type="Proteomes" id="UP001607302">
    <property type="component" value="Unassembled WGS sequence"/>
</dbReference>
<reference evidence="5 6" key="1">
    <citation type="journal article" date="2024" name="Ann. Entomol. Soc. Am.">
        <title>Genomic analyses of the southern and eastern yellowjacket wasps (Hymenoptera: Vespidae) reveal evolutionary signatures of social life.</title>
        <authorList>
            <person name="Catto M.A."/>
            <person name="Caine P.B."/>
            <person name="Orr S.E."/>
            <person name="Hunt B.G."/>
            <person name="Goodisman M.A.D."/>
        </authorList>
    </citation>
    <scope>NUCLEOTIDE SEQUENCE [LARGE SCALE GENOMIC DNA]</scope>
    <source>
        <strain evidence="5">233</strain>
        <tissue evidence="5">Head and thorax</tissue>
    </source>
</reference>
<dbReference type="InterPro" id="IPR000504">
    <property type="entry name" value="RRM_dom"/>
</dbReference>
<keyword evidence="1 2" id="KW-0694">RNA-binding</keyword>
<evidence type="ECO:0000256" key="3">
    <source>
        <dbReference type="SAM" id="Phobius"/>
    </source>
</evidence>
<keyword evidence="3" id="KW-0812">Transmembrane</keyword>
<evidence type="ECO:0000259" key="4">
    <source>
        <dbReference type="PROSITE" id="PS50102"/>
    </source>
</evidence>
<sequence>MEGRVTTGKEKRIGRVKRSIVSASELYVRIIKNKMLIPVSSSPSSSNGDGALKLFVGQIPRHLEENALRPMFEEFGKIYEFTVLKDKYTGMHKGSSEHDGVDTIAKCFVSGGCGFGWFPLRKLVPERRTLTGRQPTSQLPSQLSRLLANTRFSLGSSNYDRSPLLLLSGMAAYAIPIPFLFLFFREKTKRSGQQDFRGDGYFEK</sequence>
<dbReference type="EMBL" id="JAUDFV010000156">
    <property type="protein sequence ID" value="KAL2714809.1"/>
    <property type="molecule type" value="Genomic_DNA"/>
</dbReference>
<dbReference type="GO" id="GO:0003723">
    <property type="term" value="F:RNA binding"/>
    <property type="evidence" value="ECO:0007669"/>
    <property type="project" value="UniProtKB-UniRule"/>
</dbReference>